<dbReference type="Gene3D" id="3.90.1150.10">
    <property type="entry name" value="Aspartate Aminotransferase, domain 1"/>
    <property type="match status" value="1"/>
</dbReference>
<dbReference type="SUPFAM" id="SSF53383">
    <property type="entry name" value="PLP-dependent transferases"/>
    <property type="match status" value="1"/>
</dbReference>
<dbReference type="KEGG" id="ptm:GSPATT00038547001"/>
<dbReference type="AlphaFoldDB" id="A0CI26"/>
<organism evidence="1 2">
    <name type="scientific">Paramecium tetraurelia</name>
    <dbReference type="NCBI Taxonomy" id="5888"/>
    <lineage>
        <taxon>Eukaryota</taxon>
        <taxon>Sar</taxon>
        <taxon>Alveolata</taxon>
        <taxon>Ciliophora</taxon>
        <taxon>Intramacronucleata</taxon>
        <taxon>Oligohymenophorea</taxon>
        <taxon>Peniculida</taxon>
        <taxon>Parameciidae</taxon>
        <taxon>Paramecium</taxon>
    </lineage>
</organism>
<keyword evidence="2" id="KW-1185">Reference proteome</keyword>
<dbReference type="InParanoid" id="A0CI26"/>
<protein>
    <submittedName>
        <fullName evidence="1">Uncharacterized protein</fullName>
    </submittedName>
</protein>
<reference evidence="1 2" key="1">
    <citation type="journal article" date="2006" name="Nature">
        <title>Global trends of whole-genome duplications revealed by the ciliate Paramecium tetraurelia.</title>
        <authorList>
            <consortium name="Genoscope"/>
            <person name="Aury J.-M."/>
            <person name="Jaillon O."/>
            <person name="Duret L."/>
            <person name="Noel B."/>
            <person name="Jubin C."/>
            <person name="Porcel B.M."/>
            <person name="Segurens B."/>
            <person name="Daubin V."/>
            <person name="Anthouard V."/>
            <person name="Aiach N."/>
            <person name="Arnaiz O."/>
            <person name="Billaut A."/>
            <person name="Beisson J."/>
            <person name="Blanc I."/>
            <person name="Bouhouche K."/>
            <person name="Camara F."/>
            <person name="Duharcourt S."/>
            <person name="Guigo R."/>
            <person name="Gogendeau D."/>
            <person name="Katinka M."/>
            <person name="Keller A.-M."/>
            <person name="Kissmehl R."/>
            <person name="Klotz C."/>
            <person name="Koll F."/>
            <person name="Le Moue A."/>
            <person name="Lepere C."/>
            <person name="Malinsky S."/>
            <person name="Nowacki M."/>
            <person name="Nowak J.K."/>
            <person name="Plattner H."/>
            <person name="Poulain J."/>
            <person name="Ruiz F."/>
            <person name="Serrano V."/>
            <person name="Zagulski M."/>
            <person name="Dessen P."/>
            <person name="Betermier M."/>
            <person name="Weissenbach J."/>
            <person name="Scarpelli C."/>
            <person name="Schachter V."/>
            <person name="Sperling L."/>
            <person name="Meyer E."/>
            <person name="Cohen J."/>
            <person name="Wincker P."/>
        </authorList>
    </citation>
    <scope>NUCLEOTIDE SEQUENCE [LARGE SCALE GENOMIC DNA]</scope>
    <source>
        <strain evidence="1 2">Stock d4-2</strain>
    </source>
</reference>
<dbReference type="RefSeq" id="XP_001437840.1">
    <property type="nucleotide sequence ID" value="XM_001437803.1"/>
</dbReference>
<dbReference type="InterPro" id="IPR015424">
    <property type="entry name" value="PyrdxlP-dep_Trfase"/>
</dbReference>
<dbReference type="InterPro" id="IPR015422">
    <property type="entry name" value="PyrdxlP-dep_Trfase_small"/>
</dbReference>
<dbReference type="GeneID" id="5023625"/>
<proteinExistence type="predicted"/>
<evidence type="ECO:0000313" key="1">
    <source>
        <dbReference type="EMBL" id="CAK70443.1"/>
    </source>
</evidence>
<dbReference type="Proteomes" id="UP000000600">
    <property type="component" value="Unassembled WGS sequence"/>
</dbReference>
<dbReference type="HOGENOM" id="CLU_2659861_0_0_1"/>
<dbReference type="EMBL" id="CT868082">
    <property type="protein sequence ID" value="CAK70443.1"/>
    <property type="molecule type" value="Genomic_DNA"/>
</dbReference>
<accession>A0CI26</accession>
<evidence type="ECO:0000313" key="2">
    <source>
        <dbReference type="Proteomes" id="UP000000600"/>
    </source>
</evidence>
<name>A0CI26_PARTE</name>
<gene>
    <name evidence="1" type="ORF">GSPATT00038547001</name>
</gene>
<sequence length="76" mass="9021">MEYILSLINIQCNKNYVPFDTVSYKRALRIGSIPLTVRQANKDHFTRLAESQNNQLNWFKLLPLTLSNWQQKIRIN</sequence>